<keyword evidence="2 4" id="KW-0238">DNA-binding</keyword>
<protein>
    <submittedName>
        <fullName evidence="6">TetR/AcrR family transcriptional regulator</fullName>
    </submittedName>
</protein>
<evidence type="ECO:0000259" key="5">
    <source>
        <dbReference type="PROSITE" id="PS50977"/>
    </source>
</evidence>
<dbReference type="SUPFAM" id="SSF48498">
    <property type="entry name" value="Tetracyclin repressor-like, C-terminal domain"/>
    <property type="match status" value="1"/>
</dbReference>
<dbReference type="Pfam" id="PF21597">
    <property type="entry name" value="TetR_C_43"/>
    <property type="match status" value="1"/>
</dbReference>
<dbReference type="Proteomes" id="UP001501116">
    <property type="component" value="Unassembled WGS sequence"/>
</dbReference>
<proteinExistence type="predicted"/>
<dbReference type="InterPro" id="IPR009057">
    <property type="entry name" value="Homeodomain-like_sf"/>
</dbReference>
<reference evidence="7" key="1">
    <citation type="journal article" date="2019" name="Int. J. Syst. Evol. Microbiol.">
        <title>The Global Catalogue of Microorganisms (GCM) 10K type strain sequencing project: providing services to taxonomists for standard genome sequencing and annotation.</title>
        <authorList>
            <consortium name="The Broad Institute Genomics Platform"/>
            <consortium name="The Broad Institute Genome Sequencing Center for Infectious Disease"/>
            <person name="Wu L."/>
            <person name="Ma J."/>
        </authorList>
    </citation>
    <scope>NUCLEOTIDE SEQUENCE [LARGE SCALE GENOMIC DNA]</scope>
    <source>
        <strain evidence="7">JCM 14545</strain>
    </source>
</reference>
<dbReference type="PANTHER" id="PTHR30055:SF234">
    <property type="entry name" value="HTH-TYPE TRANSCRIPTIONAL REGULATOR BETI"/>
    <property type="match status" value="1"/>
</dbReference>
<evidence type="ECO:0000256" key="1">
    <source>
        <dbReference type="ARBA" id="ARBA00023015"/>
    </source>
</evidence>
<gene>
    <name evidence="6" type="ORF">GCM10009754_74270</name>
</gene>
<dbReference type="InterPro" id="IPR049445">
    <property type="entry name" value="TetR_SbtR-like_C"/>
</dbReference>
<dbReference type="SUPFAM" id="SSF46689">
    <property type="entry name" value="Homeodomain-like"/>
    <property type="match status" value="1"/>
</dbReference>
<dbReference type="Pfam" id="PF00440">
    <property type="entry name" value="TetR_N"/>
    <property type="match status" value="1"/>
</dbReference>
<dbReference type="RefSeq" id="WP_344429756.1">
    <property type="nucleotide sequence ID" value="NZ_BAAANN010000042.1"/>
</dbReference>
<dbReference type="PROSITE" id="PS50977">
    <property type="entry name" value="HTH_TETR_2"/>
    <property type="match status" value="1"/>
</dbReference>
<name>A0ABP5DV14_9PSEU</name>
<dbReference type="InterPro" id="IPR050109">
    <property type="entry name" value="HTH-type_TetR-like_transc_reg"/>
</dbReference>
<keyword evidence="3" id="KW-0804">Transcription</keyword>
<dbReference type="PRINTS" id="PR00455">
    <property type="entry name" value="HTHTETR"/>
</dbReference>
<evidence type="ECO:0000256" key="4">
    <source>
        <dbReference type="PROSITE-ProRule" id="PRU00335"/>
    </source>
</evidence>
<accession>A0ABP5DV14</accession>
<dbReference type="InterPro" id="IPR036271">
    <property type="entry name" value="Tet_transcr_reg_TetR-rel_C_sf"/>
</dbReference>
<sequence length="181" mass="18933">MRRDGAANRERILLAAEQVFGTGGAAASTEEVARQAQVGIATVFRHFPTKQDLIEATAVRYLGKLEGETRRLTGEAEPGQAFASLVRTLVSTGATKMALLNLLPGDGYEVAGPVTTAAHNFLDAIGMVLERAQSAGAARQDATVDDVSTLVRALAHVAAPGEDEAVERAVGIVLDGLGVRR</sequence>
<dbReference type="PANTHER" id="PTHR30055">
    <property type="entry name" value="HTH-TYPE TRANSCRIPTIONAL REGULATOR RUTR"/>
    <property type="match status" value="1"/>
</dbReference>
<evidence type="ECO:0000313" key="7">
    <source>
        <dbReference type="Proteomes" id="UP001501116"/>
    </source>
</evidence>
<keyword evidence="1" id="KW-0805">Transcription regulation</keyword>
<dbReference type="Gene3D" id="1.10.357.10">
    <property type="entry name" value="Tetracycline Repressor, domain 2"/>
    <property type="match status" value="1"/>
</dbReference>
<evidence type="ECO:0000256" key="3">
    <source>
        <dbReference type="ARBA" id="ARBA00023163"/>
    </source>
</evidence>
<dbReference type="InterPro" id="IPR001647">
    <property type="entry name" value="HTH_TetR"/>
</dbReference>
<keyword evidence="7" id="KW-1185">Reference proteome</keyword>
<dbReference type="EMBL" id="BAAANN010000042">
    <property type="protein sequence ID" value="GAA1985716.1"/>
    <property type="molecule type" value="Genomic_DNA"/>
</dbReference>
<comment type="caution">
    <text evidence="6">The sequence shown here is derived from an EMBL/GenBank/DDBJ whole genome shotgun (WGS) entry which is preliminary data.</text>
</comment>
<organism evidence="6 7">
    <name type="scientific">Amycolatopsis minnesotensis</name>
    <dbReference type="NCBI Taxonomy" id="337894"/>
    <lineage>
        <taxon>Bacteria</taxon>
        <taxon>Bacillati</taxon>
        <taxon>Actinomycetota</taxon>
        <taxon>Actinomycetes</taxon>
        <taxon>Pseudonocardiales</taxon>
        <taxon>Pseudonocardiaceae</taxon>
        <taxon>Amycolatopsis</taxon>
    </lineage>
</organism>
<evidence type="ECO:0000256" key="2">
    <source>
        <dbReference type="ARBA" id="ARBA00023125"/>
    </source>
</evidence>
<feature type="domain" description="HTH tetR-type" evidence="5">
    <location>
        <begin position="6"/>
        <end position="65"/>
    </location>
</feature>
<evidence type="ECO:0000313" key="6">
    <source>
        <dbReference type="EMBL" id="GAA1985716.1"/>
    </source>
</evidence>
<feature type="DNA-binding region" description="H-T-H motif" evidence="4">
    <location>
        <begin position="28"/>
        <end position="47"/>
    </location>
</feature>